<evidence type="ECO:0000259" key="1">
    <source>
        <dbReference type="Pfam" id="PF24487"/>
    </source>
</evidence>
<dbReference type="AlphaFoldDB" id="A0A6A6ULI6"/>
<dbReference type="Pfam" id="PF24487">
    <property type="entry name" value="NDC80_loop"/>
    <property type="match status" value="1"/>
</dbReference>
<dbReference type="Proteomes" id="UP000799302">
    <property type="component" value="Unassembled WGS sequence"/>
</dbReference>
<organism evidence="2 3">
    <name type="scientific">Microthyrium microscopicum</name>
    <dbReference type="NCBI Taxonomy" id="703497"/>
    <lineage>
        <taxon>Eukaryota</taxon>
        <taxon>Fungi</taxon>
        <taxon>Dikarya</taxon>
        <taxon>Ascomycota</taxon>
        <taxon>Pezizomycotina</taxon>
        <taxon>Dothideomycetes</taxon>
        <taxon>Dothideomycetes incertae sedis</taxon>
        <taxon>Microthyriales</taxon>
        <taxon>Microthyriaceae</taxon>
        <taxon>Microthyrium</taxon>
    </lineage>
</organism>
<name>A0A6A6ULI6_9PEZI</name>
<evidence type="ECO:0000313" key="3">
    <source>
        <dbReference type="Proteomes" id="UP000799302"/>
    </source>
</evidence>
<keyword evidence="3" id="KW-1185">Reference proteome</keyword>
<dbReference type="EMBL" id="MU004232">
    <property type="protein sequence ID" value="KAF2672317.1"/>
    <property type="molecule type" value="Genomic_DNA"/>
</dbReference>
<gene>
    <name evidence="2" type="ORF">BT63DRAFT_452821</name>
</gene>
<reference evidence="2" key="1">
    <citation type="journal article" date="2020" name="Stud. Mycol.">
        <title>101 Dothideomycetes genomes: a test case for predicting lifestyles and emergence of pathogens.</title>
        <authorList>
            <person name="Haridas S."/>
            <person name="Albert R."/>
            <person name="Binder M."/>
            <person name="Bloem J."/>
            <person name="Labutti K."/>
            <person name="Salamov A."/>
            <person name="Andreopoulos B."/>
            <person name="Baker S."/>
            <person name="Barry K."/>
            <person name="Bills G."/>
            <person name="Bluhm B."/>
            <person name="Cannon C."/>
            <person name="Castanera R."/>
            <person name="Culley D."/>
            <person name="Daum C."/>
            <person name="Ezra D."/>
            <person name="Gonzalez J."/>
            <person name="Henrissat B."/>
            <person name="Kuo A."/>
            <person name="Liang C."/>
            <person name="Lipzen A."/>
            <person name="Lutzoni F."/>
            <person name="Magnuson J."/>
            <person name="Mondo S."/>
            <person name="Nolan M."/>
            <person name="Ohm R."/>
            <person name="Pangilinan J."/>
            <person name="Park H.-J."/>
            <person name="Ramirez L."/>
            <person name="Alfaro M."/>
            <person name="Sun H."/>
            <person name="Tritt A."/>
            <person name="Yoshinaga Y."/>
            <person name="Zwiers L.-H."/>
            <person name="Turgeon B."/>
            <person name="Goodwin S."/>
            <person name="Spatafora J."/>
            <person name="Crous P."/>
            <person name="Grigoriev I."/>
        </authorList>
    </citation>
    <scope>NUCLEOTIDE SEQUENCE</scope>
    <source>
        <strain evidence="2">CBS 115976</strain>
    </source>
</reference>
<accession>A0A6A6ULI6</accession>
<protein>
    <recommendedName>
        <fullName evidence="1">Kinetochore protein NDC80 loop region domain-containing protein</fullName>
    </recommendedName>
</protein>
<dbReference type="InterPro" id="IPR057091">
    <property type="entry name" value="NDC80_loop"/>
</dbReference>
<feature type="domain" description="Kinetochore protein NDC80 loop region" evidence="1">
    <location>
        <begin position="54"/>
        <end position="171"/>
    </location>
</feature>
<proteinExistence type="predicted"/>
<evidence type="ECO:0000313" key="2">
    <source>
        <dbReference type="EMBL" id="KAF2672317.1"/>
    </source>
</evidence>
<sequence>MTSIKIGVGPHSPSIAFVLGVQITFDLSHKFFPSNSRYQHFYSWINTHRRINALFPLSGSVACTTLFSTFVQYNPSLLVVTLMINTPLHYLMFLVSPEAFGALDRKLFGEDVSVQKNMYLRELEKETKMLKEKVEVLKGKAKMSMEETSMMEMQIKKWEEETKMLRNTAPLSEELLRDLIERVRRVRERFGIAMEGV</sequence>